<reference evidence="3" key="2">
    <citation type="journal article" date="2017" name="Nat. Plants">
        <title>The Aegilops tauschii genome reveals multiple impacts of transposons.</title>
        <authorList>
            <person name="Zhao G."/>
            <person name="Zou C."/>
            <person name="Li K."/>
            <person name="Wang K."/>
            <person name="Li T."/>
            <person name="Gao L."/>
            <person name="Zhang X."/>
            <person name="Wang H."/>
            <person name="Yang Z."/>
            <person name="Liu X."/>
            <person name="Jiang W."/>
            <person name="Mao L."/>
            <person name="Kong X."/>
            <person name="Jiao Y."/>
            <person name="Jia J."/>
        </authorList>
    </citation>
    <scope>NUCLEOTIDE SEQUENCE [LARGE SCALE GENOMIC DNA]</scope>
    <source>
        <strain evidence="3">cv. AL8/78</strain>
    </source>
</reference>
<comment type="subcellular location">
    <subcellularLocation>
        <location evidence="1">Nucleus</location>
    </subcellularLocation>
</comment>
<evidence type="ECO:0000256" key="1">
    <source>
        <dbReference type="RuleBase" id="RU367018"/>
    </source>
</evidence>
<dbReference type="AlphaFoldDB" id="A0A453JDF9"/>
<protein>
    <recommendedName>
        <fullName evidence="1">Protein FAR1-RELATED SEQUENCE</fullName>
    </recommendedName>
</protein>
<reference evidence="2" key="4">
    <citation type="submission" date="2019-03" db="UniProtKB">
        <authorList>
            <consortium name="EnsemblPlants"/>
        </authorList>
    </citation>
    <scope>IDENTIFICATION</scope>
</reference>
<comment type="function">
    <text evidence="1">Putative transcription activator involved in regulating light control of development.</text>
</comment>
<dbReference type="GO" id="GO:0008270">
    <property type="term" value="F:zinc ion binding"/>
    <property type="evidence" value="ECO:0007669"/>
    <property type="project" value="UniProtKB-UniRule"/>
</dbReference>
<dbReference type="Gramene" id="AET4Gv20878400.2">
    <property type="protein sequence ID" value="AET4Gv20878400.2"/>
    <property type="gene ID" value="AET4Gv20878400"/>
</dbReference>
<dbReference type="GO" id="GO:0006355">
    <property type="term" value="P:regulation of DNA-templated transcription"/>
    <property type="evidence" value="ECO:0007669"/>
    <property type="project" value="UniProtKB-UniRule"/>
</dbReference>
<dbReference type="PANTHER" id="PTHR31669">
    <property type="entry name" value="PROTEIN FAR1-RELATED SEQUENCE 10-RELATED"/>
    <property type="match status" value="1"/>
</dbReference>
<proteinExistence type="inferred from homology"/>
<dbReference type="PANTHER" id="PTHR31669:SF307">
    <property type="entry name" value="PROTEIN FAR1-RELATED SEQUENCE"/>
    <property type="match status" value="1"/>
</dbReference>
<dbReference type="InterPro" id="IPR031052">
    <property type="entry name" value="FHY3/FAR1"/>
</dbReference>
<reference evidence="2" key="5">
    <citation type="journal article" date="2021" name="G3 (Bethesda)">
        <title>Aegilops tauschii genome assembly Aet v5.0 features greater sequence contiguity and improved annotation.</title>
        <authorList>
            <person name="Wang L."/>
            <person name="Zhu T."/>
            <person name="Rodriguez J.C."/>
            <person name="Deal K.R."/>
            <person name="Dubcovsky J."/>
            <person name="McGuire P.E."/>
            <person name="Lux T."/>
            <person name="Spannagl M."/>
            <person name="Mayer K.F.X."/>
            <person name="Baldrich P."/>
            <person name="Meyers B.C."/>
            <person name="Huo N."/>
            <person name="Gu Y.Q."/>
            <person name="Zhou H."/>
            <person name="Devos K.M."/>
            <person name="Bennetzen J.L."/>
            <person name="Unver T."/>
            <person name="Budak H."/>
            <person name="Gulick P.J."/>
            <person name="Galiba G."/>
            <person name="Kalapos B."/>
            <person name="Nelson D.R."/>
            <person name="Li P."/>
            <person name="You F.M."/>
            <person name="Luo M.C."/>
            <person name="Dvorak J."/>
        </authorList>
    </citation>
    <scope>NUCLEOTIDE SEQUENCE [LARGE SCALE GENOMIC DNA]</scope>
    <source>
        <strain evidence="2">cv. AL8/78</strain>
    </source>
</reference>
<sequence length="80" mass="9344">MMYFATNHCPVRVDYQLKNTPVSRAFKQADKEGRTKNLMWANGSSRLQYSFIGGVVTFYTTYRTNVYDMPLRLFVGDNNF</sequence>
<reference evidence="3" key="1">
    <citation type="journal article" date="2014" name="Science">
        <title>Ancient hybridizations among the ancestral genomes of bread wheat.</title>
        <authorList>
            <consortium name="International Wheat Genome Sequencing Consortium,"/>
            <person name="Marcussen T."/>
            <person name="Sandve S.R."/>
            <person name="Heier L."/>
            <person name="Spannagl M."/>
            <person name="Pfeifer M."/>
            <person name="Jakobsen K.S."/>
            <person name="Wulff B.B."/>
            <person name="Steuernagel B."/>
            <person name="Mayer K.F."/>
            <person name="Olsen O.A."/>
        </authorList>
    </citation>
    <scope>NUCLEOTIDE SEQUENCE [LARGE SCALE GENOMIC DNA]</scope>
    <source>
        <strain evidence="3">cv. AL8/78</strain>
    </source>
</reference>
<name>A0A453JDF9_AEGTS</name>
<dbReference type="Proteomes" id="UP000015105">
    <property type="component" value="Chromosome 4D"/>
</dbReference>
<reference evidence="2" key="3">
    <citation type="journal article" date="2017" name="Nature">
        <title>Genome sequence of the progenitor of the wheat D genome Aegilops tauschii.</title>
        <authorList>
            <person name="Luo M.C."/>
            <person name="Gu Y.Q."/>
            <person name="Puiu D."/>
            <person name="Wang H."/>
            <person name="Twardziok S.O."/>
            <person name="Deal K.R."/>
            <person name="Huo N."/>
            <person name="Zhu T."/>
            <person name="Wang L."/>
            <person name="Wang Y."/>
            <person name="McGuire P.E."/>
            <person name="Liu S."/>
            <person name="Long H."/>
            <person name="Ramasamy R.K."/>
            <person name="Rodriguez J.C."/>
            <person name="Van S.L."/>
            <person name="Yuan L."/>
            <person name="Wang Z."/>
            <person name="Xia Z."/>
            <person name="Xiao L."/>
            <person name="Anderson O.D."/>
            <person name="Ouyang S."/>
            <person name="Liang Y."/>
            <person name="Zimin A.V."/>
            <person name="Pertea G."/>
            <person name="Qi P."/>
            <person name="Bennetzen J.L."/>
            <person name="Dai X."/>
            <person name="Dawson M.W."/>
            <person name="Muller H.G."/>
            <person name="Kugler K."/>
            <person name="Rivarola-Duarte L."/>
            <person name="Spannagl M."/>
            <person name="Mayer K.F.X."/>
            <person name="Lu F.H."/>
            <person name="Bevan M.W."/>
            <person name="Leroy P."/>
            <person name="Li P."/>
            <person name="You F.M."/>
            <person name="Sun Q."/>
            <person name="Liu Z."/>
            <person name="Lyons E."/>
            <person name="Wicker T."/>
            <person name="Salzberg S.L."/>
            <person name="Devos K.M."/>
            <person name="Dvorak J."/>
        </authorList>
    </citation>
    <scope>NUCLEOTIDE SEQUENCE [LARGE SCALE GENOMIC DNA]</scope>
    <source>
        <strain evidence="2">cv. AL8/78</strain>
    </source>
</reference>
<dbReference type="GO" id="GO:0005634">
    <property type="term" value="C:nucleus"/>
    <property type="evidence" value="ECO:0007669"/>
    <property type="project" value="UniProtKB-SubCell"/>
</dbReference>
<evidence type="ECO:0000313" key="3">
    <source>
        <dbReference type="Proteomes" id="UP000015105"/>
    </source>
</evidence>
<keyword evidence="1" id="KW-0479">Metal-binding</keyword>
<keyword evidence="1" id="KW-0862">Zinc</keyword>
<comment type="similarity">
    <text evidence="1">Belongs to the FHY3/FAR1 family.</text>
</comment>
<keyword evidence="1" id="KW-0539">Nucleus</keyword>
<accession>A0A453JDF9</accession>
<dbReference type="EnsemblPlants" id="AET4Gv20878400.12">
    <property type="protein sequence ID" value="AET4Gv20878400.12"/>
    <property type="gene ID" value="AET4Gv20878400"/>
</dbReference>
<keyword evidence="3" id="KW-1185">Reference proteome</keyword>
<dbReference type="Gramene" id="AET4Gv20878400.12">
    <property type="protein sequence ID" value="AET4Gv20878400.12"/>
    <property type="gene ID" value="AET4Gv20878400"/>
</dbReference>
<keyword evidence="1" id="KW-0863">Zinc-finger</keyword>
<dbReference type="EnsemblPlants" id="AET4Gv20878400.2">
    <property type="protein sequence ID" value="AET4Gv20878400.2"/>
    <property type="gene ID" value="AET4Gv20878400"/>
</dbReference>
<organism evidence="2 3">
    <name type="scientific">Aegilops tauschii subsp. strangulata</name>
    <name type="common">Goatgrass</name>
    <dbReference type="NCBI Taxonomy" id="200361"/>
    <lineage>
        <taxon>Eukaryota</taxon>
        <taxon>Viridiplantae</taxon>
        <taxon>Streptophyta</taxon>
        <taxon>Embryophyta</taxon>
        <taxon>Tracheophyta</taxon>
        <taxon>Spermatophyta</taxon>
        <taxon>Magnoliopsida</taxon>
        <taxon>Liliopsida</taxon>
        <taxon>Poales</taxon>
        <taxon>Poaceae</taxon>
        <taxon>BOP clade</taxon>
        <taxon>Pooideae</taxon>
        <taxon>Triticodae</taxon>
        <taxon>Triticeae</taxon>
        <taxon>Triticinae</taxon>
        <taxon>Aegilops</taxon>
    </lineage>
</organism>
<evidence type="ECO:0000313" key="2">
    <source>
        <dbReference type="EnsemblPlants" id="AET4Gv20878400.2"/>
    </source>
</evidence>